<dbReference type="GO" id="GO:0042393">
    <property type="term" value="F:histone binding"/>
    <property type="evidence" value="ECO:0007669"/>
    <property type="project" value="TreeGrafter"/>
</dbReference>
<dbReference type="Gene3D" id="1.25.40.10">
    <property type="entry name" value="Tetratricopeptide repeat domain"/>
    <property type="match status" value="1"/>
</dbReference>
<protein>
    <recommendedName>
        <fullName evidence="4">Tetratricopeptide SHNi-TPR domain-containing protein</fullName>
    </recommendedName>
</protein>
<dbReference type="STRING" id="683960.A0A1E3NWE1"/>
<dbReference type="PANTHER" id="PTHR15081:SF1">
    <property type="entry name" value="NUCLEAR AUTOANTIGENIC SPERM PROTEIN"/>
    <property type="match status" value="1"/>
</dbReference>
<dbReference type="InterPro" id="IPR011990">
    <property type="entry name" value="TPR-like_helical_dom_sf"/>
</dbReference>
<feature type="domain" description="Tetratricopeptide SHNi-TPR" evidence="4">
    <location>
        <begin position="194"/>
        <end position="231"/>
    </location>
</feature>
<dbReference type="RefSeq" id="XP_019036651.1">
    <property type="nucleotide sequence ID" value="XM_019186531.1"/>
</dbReference>
<reference evidence="5 6" key="1">
    <citation type="journal article" date="2016" name="Proc. Natl. Acad. Sci. U.S.A.">
        <title>Comparative genomics of biotechnologically important yeasts.</title>
        <authorList>
            <person name="Riley R."/>
            <person name="Haridas S."/>
            <person name="Wolfe K.H."/>
            <person name="Lopes M.R."/>
            <person name="Hittinger C.T."/>
            <person name="Goeker M."/>
            <person name="Salamov A.A."/>
            <person name="Wisecaver J.H."/>
            <person name="Long T.M."/>
            <person name="Calvey C.H."/>
            <person name="Aerts A.L."/>
            <person name="Barry K.W."/>
            <person name="Choi C."/>
            <person name="Clum A."/>
            <person name="Coughlan A.Y."/>
            <person name="Deshpande S."/>
            <person name="Douglass A.P."/>
            <person name="Hanson S.J."/>
            <person name="Klenk H.-P."/>
            <person name="LaButti K.M."/>
            <person name="Lapidus A."/>
            <person name="Lindquist E.A."/>
            <person name="Lipzen A.M."/>
            <person name="Meier-Kolthoff J.P."/>
            <person name="Ohm R.A."/>
            <person name="Otillar R.P."/>
            <person name="Pangilinan J.L."/>
            <person name="Peng Y."/>
            <person name="Rokas A."/>
            <person name="Rosa C.A."/>
            <person name="Scheuner C."/>
            <person name="Sibirny A.A."/>
            <person name="Slot J.C."/>
            <person name="Stielow J.B."/>
            <person name="Sun H."/>
            <person name="Kurtzman C.P."/>
            <person name="Blackwell M."/>
            <person name="Grigoriev I.V."/>
            <person name="Jeffries T.W."/>
        </authorList>
    </citation>
    <scope>NUCLEOTIDE SEQUENCE [LARGE SCALE GENOMIC DNA]</scope>
    <source>
        <strain evidence="6">ATCC 58044 / CBS 1984 / NCYC 433 / NRRL Y-366-8</strain>
    </source>
</reference>
<dbReference type="InterPro" id="IPR051730">
    <property type="entry name" value="NASP-like"/>
</dbReference>
<feature type="compositionally biased region" description="Basic and acidic residues" evidence="3">
    <location>
        <begin position="82"/>
        <end position="91"/>
    </location>
</feature>
<dbReference type="GO" id="GO:0006335">
    <property type="term" value="P:DNA replication-dependent chromatin assembly"/>
    <property type="evidence" value="ECO:0007669"/>
    <property type="project" value="TreeGrafter"/>
</dbReference>
<organism evidence="5 6">
    <name type="scientific">Wickerhamomyces anomalus (strain ATCC 58044 / CBS 1984 / NCYC 433 / NRRL Y-366-8)</name>
    <name type="common">Yeast</name>
    <name type="synonym">Hansenula anomala</name>
    <dbReference type="NCBI Taxonomy" id="683960"/>
    <lineage>
        <taxon>Eukaryota</taxon>
        <taxon>Fungi</taxon>
        <taxon>Dikarya</taxon>
        <taxon>Ascomycota</taxon>
        <taxon>Saccharomycotina</taxon>
        <taxon>Saccharomycetes</taxon>
        <taxon>Phaffomycetales</taxon>
        <taxon>Wickerhamomycetaceae</taxon>
        <taxon>Wickerhamomyces</taxon>
    </lineage>
</organism>
<dbReference type="SUPFAM" id="SSF48452">
    <property type="entry name" value="TPR-like"/>
    <property type="match status" value="1"/>
</dbReference>
<dbReference type="PANTHER" id="PTHR15081">
    <property type="entry name" value="NUCLEAR AUTOANTIGENIC SPERM PROTEIN NASP -RELATED"/>
    <property type="match status" value="1"/>
</dbReference>
<dbReference type="EMBL" id="KV454213">
    <property type="protein sequence ID" value="ODQ57444.1"/>
    <property type="molecule type" value="Genomic_DNA"/>
</dbReference>
<feature type="region of interest" description="Disordered" evidence="3">
    <location>
        <begin position="79"/>
        <end position="149"/>
    </location>
</feature>
<feature type="compositionally biased region" description="Acidic residues" evidence="3">
    <location>
        <begin position="127"/>
        <end position="148"/>
    </location>
</feature>
<dbReference type="GO" id="GO:0034080">
    <property type="term" value="P:CENP-A containing chromatin assembly"/>
    <property type="evidence" value="ECO:0007669"/>
    <property type="project" value="TreeGrafter"/>
</dbReference>
<keyword evidence="2" id="KW-0802">TPR repeat</keyword>
<evidence type="ECO:0000256" key="2">
    <source>
        <dbReference type="ARBA" id="ARBA00022803"/>
    </source>
</evidence>
<dbReference type="InterPro" id="IPR019544">
    <property type="entry name" value="Tetratricopeptide_SHNi-TPR_dom"/>
</dbReference>
<evidence type="ECO:0000256" key="1">
    <source>
        <dbReference type="ARBA" id="ARBA00022737"/>
    </source>
</evidence>
<feature type="compositionally biased region" description="Basic and acidic residues" evidence="3">
    <location>
        <begin position="116"/>
        <end position="125"/>
    </location>
</feature>
<dbReference type="AlphaFoldDB" id="A0A1E3NWE1"/>
<sequence>MAEYSEEVSKLLESGAKSYAAKEYEEAVNHYGEACQVYSSDNEGKESPELLFLYGKALFQVAVSKNGIFGGNPDEAAALASNKEEKTEDASNRMFQFSEEVPLAEEEDDDEEEENQKEIEAKQQEESANDDDKEEDKDEEEKEEEQSDFEIAWEILDLARSLYEQSLPETPLDKIPGDAENSKDPIVVTKIKLSDIHDLLGEISLETENFKQASEDFQSLLKIREELFPFESNLISEAHYKLSLALEFNFADEESKKKAIEHL</sequence>
<proteinExistence type="predicted"/>
<keyword evidence="6" id="KW-1185">Reference proteome</keyword>
<dbReference type="Pfam" id="PF10516">
    <property type="entry name" value="SHNi-TPR"/>
    <property type="match status" value="1"/>
</dbReference>
<dbReference type="OrthoDB" id="5587616at2759"/>
<gene>
    <name evidence="5" type="ORF">WICANDRAFT_96752</name>
</gene>
<dbReference type="Proteomes" id="UP000094112">
    <property type="component" value="Unassembled WGS sequence"/>
</dbReference>
<evidence type="ECO:0000256" key="3">
    <source>
        <dbReference type="SAM" id="MobiDB-lite"/>
    </source>
</evidence>
<dbReference type="GO" id="GO:0005654">
    <property type="term" value="C:nucleoplasm"/>
    <property type="evidence" value="ECO:0007669"/>
    <property type="project" value="TreeGrafter"/>
</dbReference>
<accession>A0A1E3NWE1</accession>
<evidence type="ECO:0000313" key="5">
    <source>
        <dbReference type="EMBL" id="ODQ57444.1"/>
    </source>
</evidence>
<dbReference type="GeneID" id="30203777"/>
<keyword evidence="1" id="KW-0677">Repeat</keyword>
<feature type="compositionally biased region" description="Acidic residues" evidence="3">
    <location>
        <begin position="102"/>
        <end position="115"/>
    </location>
</feature>
<feature type="non-terminal residue" evidence="5">
    <location>
        <position position="263"/>
    </location>
</feature>
<evidence type="ECO:0000259" key="4">
    <source>
        <dbReference type="Pfam" id="PF10516"/>
    </source>
</evidence>
<name>A0A1E3NWE1_WICAA</name>
<evidence type="ECO:0000313" key="6">
    <source>
        <dbReference type="Proteomes" id="UP000094112"/>
    </source>
</evidence>